<keyword evidence="9" id="KW-1185">Reference proteome</keyword>
<feature type="domain" description="RNA polymerase sigma factor 70 region 4 type 2" evidence="7">
    <location>
        <begin position="103"/>
        <end position="154"/>
    </location>
</feature>
<evidence type="ECO:0000259" key="7">
    <source>
        <dbReference type="Pfam" id="PF08281"/>
    </source>
</evidence>
<dbReference type="SUPFAM" id="SSF88946">
    <property type="entry name" value="Sigma2 domain of RNA polymerase sigma factors"/>
    <property type="match status" value="1"/>
</dbReference>
<evidence type="ECO:0000256" key="4">
    <source>
        <dbReference type="ARBA" id="ARBA00023125"/>
    </source>
</evidence>
<dbReference type="Gene3D" id="1.10.10.10">
    <property type="entry name" value="Winged helix-like DNA-binding domain superfamily/Winged helix DNA-binding domain"/>
    <property type="match status" value="1"/>
</dbReference>
<evidence type="ECO:0000256" key="3">
    <source>
        <dbReference type="ARBA" id="ARBA00023082"/>
    </source>
</evidence>
<dbReference type="RefSeq" id="WP_215759015.1">
    <property type="nucleotide sequence ID" value="NZ_JAHKBE010000005.1"/>
</dbReference>
<dbReference type="Proteomes" id="UP001487296">
    <property type="component" value="Unassembled WGS sequence"/>
</dbReference>
<accession>A0ABV1FNM3</accession>
<dbReference type="InterPro" id="IPR013249">
    <property type="entry name" value="RNA_pol_sigma70_r4_t2"/>
</dbReference>
<evidence type="ECO:0000313" key="8">
    <source>
        <dbReference type="EMBL" id="MEQ2486002.1"/>
    </source>
</evidence>
<dbReference type="InterPro" id="IPR039425">
    <property type="entry name" value="RNA_pol_sigma-70-like"/>
</dbReference>
<gene>
    <name evidence="8" type="ORF">AAAT34_02905</name>
</gene>
<evidence type="ECO:0000313" key="9">
    <source>
        <dbReference type="Proteomes" id="UP001487296"/>
    </source>
</evidence>
<dbReference type="SUPFAM" id="SSF88659">
    <property type="entry name" value="Sigma3 and sigma4 domains of RNA polymerase sigma factors"/>
    <property type="match status" value="1"/>
</dbReference>
<organism evidence="8 9">
    <name type="scientific">Hallella faecis</name>
    <dbReference type="NCBI Taxonomy" id="2841596"/>
    <lineage>
        <taxon>Bacteria</taxon>
        <taxon>Pseudomonadati</taxon>
        <taxon>Bacteroidota</taxon>
        <taxon>Bacteroidia</taxon>
        <taxon>Bacteroidales</taxon>
        <taxon>Prevotellaceae</taxon>
        <taxon>Hallella</taxon>
    </lineage>
</organism>
<dbReference type="EMBL" id="JBBNFP010000006">
    <property type="protein sequence ID" value="MEQ2486002.1"/>
    <property type="molecule type" value="Genomic_DNA"/>
</dbReference>
<dbReference type="Pfam" id="PF04542">
    <property type="entry name" value="Sigma70_r2"/>
    <property type="match status" value="1"/>
</dbReference>
<sequence>MTEQEFVDIVPQLRALALQKALSYPSASDWADDVAQDSLIKMWALRESVSSRQHALGLVATMARHLTIDRLRKEHTVGLEQARNIAATERASERMEEESYGKWLDKALKKLPPTEYQVLHLRQVEKLSAEEIAAIVGISPRSVGTLLSRARKRLLEQIKKGKCL</sequence>
<comment type="similarity">
    <text evidence="1">Belongs to the sigma-70 factor family. ECF subfamily.</text>
</comment>
<dbReference type="CDD" id="cd06171">
    <property type="entry name" value="Sigma70_r4"/>
    <property type="match status" value="1"/>
</dbReference>
<dbReference type="Gene3D" id="1.10.1740.10">
    <property type="match status" value="1"/>
</dbReference>
<evidence type="ECO:0000256" key="1">
    <source>
        <dbReference type="ARBA" id="ARBA00010641"/>
    </source>
</evidence>
<keyword evidence="2" id="KW-0805">Transcription regulation</keyword>
<name>A0ABV1FNM3_9BACT</name>
<protein>
    <submittedName>
        <fullName evidence="8">RNA polymerase sigma factor</fullName>
    </submittedName>
</protein>
<keyword evidence="3" id="KW-0731">Sigma factor</keyword>
<evidence type="ECO:0000256" key="5">
    <source>
        <dbReference type="ARBA" id="ARBA00023163"/>
    </source>
</evidence>
<keyword evidence="5" id="KW-0804">Transcription</keyword>
<dbReference type="InterPro" id="IPR036388">
    <property type="entry name" value="WH-like_DNA-bd_sf"/>
</dbReference>
<dbReference type="InterPro" id="IPR014284">
    <property type="entry name" value="RNA_pol_sigma-70_dom"/>
</dbReference>
<dbReference type="NCBIfam" id="TIGR02937">
    <property type="entry name" value="sigma70-ECF"/>
    <property type="match status" value="1"/>
</dbReference>
<dbReference type="Pfam" id="PF08281">
    <property type="entry name" value="Sigma70_r4_2"/>
    <property type="match status" value="1"/>
</dbReference>
<evidence type="ECO:0000259" key="6">
    <source>
        <dbReference type="Pfam" id="PF04542"/>
    </source>
</evidence>
<dbReference type="InterPro" id="IPR013325">
    <property type="entry name" value="RNA_pol_sigma_r2"/>
</dbReference>
<dbReference type="PANTHER" id="PTHR43133:SF8">
    <property type="entry name" value="RNA POLYMERASE SIGMA FACTOR HI_1459-RELATED"/>
    <property type="match status" value="1"/>
</dbReference>
<reference evidence="8 9" key="1">
    <citation type="submission" date="2024-04" db="EMBL/GenBank/DDBJ databases">
        <title>Human intestinal bacterial collection.</title>
        <authorList>
            <person name="Pauvert C."/>
            <person name="Hitch T.C.A."/>
            <person name="Clavel T."/>
        </authorList>
    </citation>
    <scope>NUCLEOTIDE SEQUENCE [LARGE SCALE GENOMIC DNA]</scope>
    <source>
        <strain evidence="8 9">CLA-AA-H145</strain>
    </source>
</reference>
<keyword evidence="4" id="KW-0238">DNA-binding</keyword>
<evidence type="ECO:0000256" key="2">
    <source>
        <dbReference type="ARBA" id="ARBA00023015"/>
    </source>
</evidence>
<comment type="caution">
    <text evidence="8">The sequence shown here is derived from an EMBL/GenBank/DDBJ whole genome shotgun (WGS) entry which is preliminary data.</text>
</comment>
<proteinExistence type="inferred from homology"/>
<feature type="domain" description="RNA polymerase sigma-70 region 2" evidence="6">
    <location>
        <begin position="14"/>
        <end position="74"/>
    </location>
</feature>
<dbReference type="PANTHER" id="PTHR43133">
    <property type="entry name" value="RNA POLYMERASE ECF-TYPE SIGMA FACTO"/>
    <property type="match status" value="1"/>
</dbReference>
<dbReference type="InterPro" id="IPR013324">
    <property type="entry name" value="RNA_pol_sigma_r3/r4-like"/>
</dbReference>
<dbReference type="InterPro" id="IPR007627">
    <property type="entry name" value="RNA_pol_sigma70_r2"/>
</dbReference>